<dbReference type="InterPro" id="IPR005625">
    <property type="entry name" value="PepSY-ass_TM"/>
</dbReference>
<keyword evidence="3" id="KW-1185">Reference proteome</keyword>
<dbReference type="RefSeq" id="WP_336918985.1">
    <property type="nucleotide sequence ID" value="NZ_JBANRN010000007.1"/>
</dbReference>
<dbReference type="PANTHER" id="PTHR34219:SF6">
    <property type="entry name" value="BLR3280 PROTEIN"/>
    <property type="match status" value="1"/>
</dbReference>
<accession>A0ABV7EFW5</accession>
<keyword evidence="1" id="KW-0812">Transmembrane</keyword>
<evidence type="ECO:0000256" key="1">
    <source>
        <dbReference type="SAM" id="Phobius"/>
    </source>
</evidence>
<organism evidence="2 3">
    <name type="scientific">Alteraurantiacibacter lauratis</name>
    <dbReference type="NCBI Taxonomy" id="2054627"/>
    <lineage>
        <taxon>Bacteria</taxon>
        <taxon>Pseudomonadati</taxon>
        <taxon>Pseudomonadota</taxon>
        <taxon>Alphaproteobacteria</taxon>
        <taxon>Sphingomonadales</taxon>
        <taxon>Erythrobacteraceae</taxon>
        <taxon>Alteraurantiacibacter</taxon>
    </lineage>
</organism>
<name>A0ABV7EFW5_9SPHN</name>
<feature type="transmembrane region" description="Helical" evidence="1">
    <location>
        <begin position="257"/>
        <end position="278"/>
    </location>
</feature>
<protein>
    <submittedName>
        <fullName evidence="2">PepSY domain-containing protein</fullName>
    </submittedName>
</protein>
<gene>
    <name evidence="2" type="ORF">ACFODK_12005</name>
</gene>
<dbReference type="EMBL" id="JBHRSU010000034">
    <property type="protein sequence ID" value="MFC3101614.1"/>
    <property type="molecule type" value="Genomic_DNA"/>
</dbReference>
<feature type="transmembrane region" description="Helical" evidence="1">
    <location>
        <begin position="213"/>
        <end position="236"/>
    </location>
</feature>
<keyword evidence="1" id="KW-0472">Membrane</keyword>
<proteinExistence type="predicted"/>
<dbReference type="PANTHER" id="PTHR34219">
    <property type="entry name" value="IRON-REGULATED INNER MEMBRANE PROTEIN-RELATED"/>
    <property type="match status" value="1"/>
</dbReference>
<keyword evidence="1" id="KW-1133">Transmembrane helix</keyword>
<evidence type="ECO:0000313" key="2">
    <source>
        <dbReference type="EMBL" id="MFC3101614.1"/>
    </source>
</evidence>
<dbReference type="Proteomes" id="UP001595378">
    <property type="component" value="Unassembled WGS sequence"/>
</dbReference>
<feature type="transmembrane region" description="Helical" evidence="1">
    <location>
        <begin position="456"/>
        <end position="477"/>
    </location>
</feature>
<dbReference type="Pfam" id="PF03929">
    <property type="entry name" value="PepSY_TM"/>
    <property type="match status" value="1"/>
</dbReference>
<feature type="transmembrane region" description="Helical" evidence="1">
    <location>
        <begin position="21"/>
        <end position="42"/>
    </location>
</feature>
<evidence type="ECO:0000313" key="3">
    <source>
        <dbReference type="Proteomes" id="UP001595378"/>
    </source>
</evidence>
<comment type="caution">
    <text evidence="2">The sequence shown here is derived from an EMBL/GenBank/DDBJ whole genome shotgun (WGS) entry which is preliminary data.</text>
</comment>
<sequence>MTMAGRILKRWLYLTHRWIGIAACLLFAIWFASGLAMVYFPYPSLQRSEWVAGQAAIDWQAVRISPAEAARLSGDVPPRQVTLEMRGDVPVWRVRDWGGGENLFSAVDAMPFGPASSDEARAIAARFSGMPVAALSQIENDQWTVAERYGPHRPLWKAQLDGPDDPHLYISSATGQVLLDTTRSERVWNWIGTVPHWIYFTALRENQPAWRQVVLWLSGPAILAAITGIWIGILRLRLGAKRFKGGRMTPYAGWMKWHHVAGLVGGVPLLLWIFSGWLSVDPGRYFASDGPGLPQQMTYAGSLLPAEAMDVAALAQIAPDARRVAVLSAAGKTVLRVERPEGMPIAFDGDTGAALTTARTDLPERLALLFPGAAITSTQMLTAPDAYWYRVRGELPLPVLRVKLDDDAATWLHIDPLTGEVLGSRDRKSRLYRWLFDLFHMWDVPFLLERPLLREAWLWLFSLLGLVTSISGVWIGWKRLVR</sequence>
<reference evidence="3" key="1">
    <citation type="journal article" date="2019" name="Int. J. Syst. Evol. Microbiol.">
        <title>The Global Catalogue of Microorganisms (GCM) 10K type strain sequencing project: providing services to taxonomists for standard genome sequencing and annotation.</title>
        <authorList>
            <consortium name="The Broad Institute Genomics Platform"/>
            <consortium name="The Broad Institute Genome Sequencing Center for Infectious Disease"/>
            <person name="Wu L."/>
            <person name="Ma J."/>
        </authorList>
    </citation>
    <scope>NUCLEOTIDE SEQUENCE [LARGE SCALE GENOMIC DNA]</scope>
    <source>
        <strain evidence="3">KCTC 52606</strain>
    </source>
</reference>